<dbReference type="GO" id="GO:0005765">
    <property type="term" value="C:lysosomal membrane"/>
    <property type="evidence" value="ECO:0007669"/>
    <property type="project" value="UniProtKB-SubCell"/>
</dbReference>
<dbReference type="Pfam" id="PF03662">
    <property type="entry name" value="Glyco_hydro_79n"/>
    <property type="match status" value="2"/>
</dbReference>
<feature type="signal peptide" evidence="11">
    <location>
        <begin position="1"/>
        <end position="19"/>
    </location>
</feature>
<organism evidence="12 13">
    <name type="scientific">Gossypium barbadense</name>
    <name type="common">Sea Island cotton</name>
    <name type="synonym">Hibiscus barbadensis</name>
    <dbReference type="NCBI Taxonomy" id="3634"/>
    <lineage>
        <taxon>Eukaryota</taxon>
        <taxon>Viridiplantae</taxon>
        <taxon>Streptophyta</taxon>
        <taxon>Embryophyta</taxon>
        <taxon>Tracheophyta</taxon>
        <taxon>Spermatophyta</taxon>
        <taxon>Magnoliopsida</taxon>
        <taxon>eudicotyledons</taxon>
        <taxon>Gunneridae</taxon>
        <taxon>Pentapetalae</taxon>
        <taxon>rosids</taxon>
        <taxon>malvids</taxon>
        <taxon>Malvales</taxon>
        <taxon>Malvaceae</taxon>
        <taxon>Malvoideae</taxon>
        <taxon>Gossypium</taxon>
    </lineage>
</organism>
<evidence type="ECO:0000256" key="5">
    <source>
        <dbReference type="ARBA" id="ARBA00022801"/>
    </source>
</evidence>
<keyword evidence="13" id="KW-1185">Reference proteome</keyword>
<keyword evidence="3" id="KW-0964">Secreted</keyword>
<dbReference type="PANTHER" id="PTHR14363">
    <property type="entry name" value="HEPARANASE-RELATED"/>
    <property type="match status" value="1"/>
</dbReference>
<evidence type="ECO:0000313" key="12">
    <source>
        <dbReference type="EMBL" id="KAB2019482.1"/>
    </source>
</evidence>
<dbReference type="FunFam" id="3.20.20.80:FF:000023">
    <property type="entry name" value="heparanase-like protein 3"/>
    <property type="match status" value="1"/>
</dbReference>
<feature type="chain" id="PRO_5023884480" description="Heparanase-like protein 3" evidence="11">
    <location>
        <begin position="20"/>
        <end position="550"/>
    </location>
</feature>
<evidence type="ECO:0000256" key="4">
    <source>
        <dbReference type="ARBA" id="ARBA00022729"/>
    </source>
</evidence>
<dbReference type="SUPFAM" id="SSF51445">
    <property type="entry name" value="(Trans)glycosidases"/>
    <property type="match status" value="1"/>
</dbReference>
<keyword evidence="7" id="KW-0325">Glycoprotein</keyword>
<dbReference type="GO" id="GO:0009505">
    <property type="term" value="C:plant-type cell wall"/>
    <property type="evidence" value="ECO:0007669"/>
    <property type="project" value="TreeGrafter"/>
</dbReference>
<dbReference type="PANTHER" id="PTHR14363:SF45">
    <property type="entry name" value="HEPARANASE-LIKE PROTEIN 3 ISOFORM X1"/>
    <property type="match status" value="1"/>
</dbReference>
<evidence type="ECO:0000256" key="10">
    <source>
        <dbReference type="ARBA" id="ARBA00055929"/>
    </source>
</evidence>
<reference evidence="13" key="1">
    <citation type="journal article" date="2020" name="Nat. Genet.">
        <title>Genomic diversifications of five Gossypium allopolyploid species and their impact on cotton improvement.</title>
        <authorList>
            <person name="Chen Z.J."/>
            <person name="Sreedasyam A."/>
            <person name="Ando A."/>
            <person name="Song Q."/>
            <person name="De Santiago L.M."/>
            <person name="Hulse-Kemp A.M."/>
            <person name="Ding M."/>
            <person name="Ye W."/>
            <person name="Kirkbride R.C."/>
            <person name="Jenkins J."/>
            <person name="Plott C."/>
            <person name="Lovell J."/>
            <person name="Lin Y.M."/>
            <person name="Vaughn R."/>
            <person name="Liu B."/>
            <person name="Simpson S."/>
            <person name="Scheffler B.E."/>
            <person name="Wen L."/>
            <person name="Saski C.A."/>
            <person name="Grover C.E."/>
            <person name="Hu G."/>
            <person name="Conover J.L."/>
            <person name="Carlson J.W."/>
            <person name="Shu S."/>
            <person name="Boston L.B."/>
            <person name="Williams M."/>
            <person name="Peterson D.G."/>
            <person name="McGee K."/>
            <person name="Jones D.C."/>
            <person name="Wendel J.F."/>
            <person name="Stelly D.M."/>
            <person name="Grimwood J."/>
            <person name="Schmutz J."/>
        </authorList>
    </citation>
    <scope>NUCLEOTIDE SEQUENCE [LARGE SCALE GENOMIC DNA]</scope>
    <source>
        <strain evidence="13">cv. 3-79</strain>
    </source>
</reference>
<evidence type="ECO:0000256" key="3">
    <source>
        <dbReference type="ARBA" id="ARBA00022525"/>
    </source>
</evidence>
<evidence type="ECO:0008006" key="14">
    <source>
        <dbReference type="Google" id="ProtNLM"/>
    </source>
</evidence>
<evidence type="ECO:0000256" key="7">
    <source>
        <dbReference type="ARBA" id="ARBA00023180"/>
    </source>
</evidence>
<dbReference type="AlphaFoldDB" id="A0A5J5QK54"/>
<accession>A0A5J5QK54</accession>
<dbReference type="Proteomes" id="UP000327439">
    <property type="component" value="Chromosome D08"/>
</dbReference>
<proteinExistence type="inferred from homology"/>
<comment type="subcellular location">
    <subcellularLocation>
        <location evidence="9">Lysosome membrane</location>
        <topology evidence="9">Peripheral membrane protein</topology>
    </subcellularLocation>
    <subcellularLocation>
        <location evidence="1">Secreted</location>
    </subcellularLocation>
</comment>
<keyword evidence="6" id="KW-0472">Membrane</keyword>
<keyword evidence="4 11" id="KW-0732">Signal</keyword>
<evidence type="ECO:0000256" key="9">
    <source>
        <dbReference type="ARBA" id="ARBA00023765"/>
    </source>
</evidence>
<comment type="function">
    <text evidence="10">Endoglycosidase which is a cell surface and extracellular matrix-degrading enzyme. Cleaves heparan sulfate proteoglycans (HSPGs) into heparan sulfate side chains and core proteoglycans.</text>
</comment>
<keyword evidence="8" id="KW-0458">Lysosome</keyword>
<evidence type="ECO:0000256" key="2">
    <source>
        <dbReference type="ARBA" id="ARBA00009800"/>
    </source>
</evidence>
<dbReference type="Gene3D" id="3.20.20.80">
    <property type="entry name" value="Glycosidases"/>
    <property type="match status" value="1"/>
</dbReference>
<dbReference type="EMBL" id="CM018222">
    <property type="protein sequence ID" value="KAB2019482.1"/>
    <property type="molecule type" value="Genomic_DNA"/>
</dbReference>
<name>A0A5J5QK54_GOSBA</name>
<evidence type="ECO:0000256" key="11">
    <source>
        <dbReference type="SAM" id="SignalP"/>
    </source>
</evidence>
<protein>
    <recommendedName>
        <fullName evidence="14">Heparanase-like protein 3</fullName>
    </recommendedName>
</protein>
<keyword evidence="5" id="KW-0378">Hydrolase</keyword>
<dbReference type="InterPro" id="IPR005199">
    <property type="entry name" value="Glyco_hydro_79"/>
</dbReference>
<dbReference type="OrthoDB" id="726732at2759"/>
<comment type="similarity">
    <text evidence="2">Belongs to the glycosyl hydrolase 79 family.</text>
</comment>
<dbReference type="GO" id="GO:0004566">
    <property type="term" value="F:beta-glucuronidase activity"/>
    <property type="evidence" value="ECO:0007669"/>
    <property type="project" value="TreeGrafter"/>
</dbReference>
<sequence>MCMLFKLVLLYLWVHWVNQGSDFVTGRSGNVTSGTVFVNGTASIGKTDDNFICATLDWWAPNKCDYGTCSWERSSLLNLDLSNPILLNAIKAFSPLKIRMGGTLQDKVIYETKDDKSPCAPFVKNSSEMFGFSKGCLPMSRWDQLNVFFKKAGAMVVFGLNALNGKTIGSDGSATGAWNSSNAESLIRYTVNKGYSIHGWELGNELCGTGVGAKVAPDQYASDVKSLENIVQNIYRGFEVKPLVIAPGGFIDTNWFAQFIQRTPKSLQVVTQHIYNLGPGTRAKSSYLKVPSNKAAFQITLNVGYVGNDNQLINNILDPSYLDGGAQPFRDLEAILKNSATPAVAWVGEAGGAYNSGQNLVTNSFVNAFWYLGQLGMASSYDTKTYCRQTLIGGNYGLLDTATFVPNPDYYGALLWHRLMGSNVLSTSFSGTTGVRAYAHCSKQSQGISLLLINFNANISVNVRVVTDGEQAPRVKLGNTSREEYHFTAKDENLHSQKVVLNGKILALNSSGGIPPMEPVNRSMTDPIIVAPFSYVFSHISSIILPACIN</sequence>
<dbReference type="InterPro" id="IPR017853">
    <property type="entry name" value="GH"/>
</dbReference>
<evidence type="ECO:0000256" key="1">
    <source>
        <dbReference type="ARBA" id="ARBA00004613"/>
    </source>
</evidence>
<evidence type="ECO:0000256" key="8">
    <source>
        <dbReference type="ARBA" id="ARBA00023228"/>
    </source>
</evidence>
<dbReference type="GO" id="GO:0005576">
    <property type="term" value="C:extracellular region"/>
    <property type="evidence" value="ECO:0007669"/>
    <property type="project" value="UniProtKB-SubCell"/>
</dbReference>
<gene>
    <name evidence="12" type="ORF">ES319_D08G303000v1</name>
</gene>
<evidence type="ECO:0000313" key="13">
    <source>
        <dbReference type="Proteomes" id="UP000327439"/>
    </source>
</evidence>
<evidence type="ECO:0000256" key="6">
    <source>
        <dbReference type="ARBA" id="ARBA00023136"/>
    </source>
</evidence>